<keyword evidence="9" id="KW-1185">Reference proteome</keyword>
<evidence type="ECO:0000313" key="9">
    <source>
        <dbReference type="Proteomes" id="UP000189857"/>
    </source>
</evidence>
<dbReference type="GO" id="GO:0016405">
    <property type="term" value="F:CoA-ligase activity"/>
    <property type="evidence" value="ECO:0007669"/>
    <property type="project" value="UniProtKB-ARBA"/>
</dbReference>
<dbReference type="GO" id="GO:0005524">
    <property type="term" value="F:ATP binding"/>
    <property type="evidence" value="ECO:0007669"/>
    <property type="project" value="UniProtKB-KW"/>
</dbReference>
<keyword evidence="3" id="KW-0547">Nucleotide-binding</keyword>
<dbReference type="InterPro" id="IPR051087">
    <property type="entry name" value="Mitochondrial_ACSM"/>
</dbReference>
<dbReference type="Pfam" id="PF13193">
    <property type="entry name" value="AMP-binding_C"/>
    <property type="match status" value="1"/>
</dbReference>
<name>A0A1T4K5K9_9FIRM</name>
<feature type="domain" description="AMP-dependent synthetase/ligase" evidence="6">
    <location>
        <begin position="51"/>
        <end position="418"/>
    </location>
</feature>
<dbReference type="InterPro" id="IPR000873">
    <property type="entry name" value="AMP-dep_synth/lig_dom"/>
</dbReference>
<dbReference type="GO" id="GO:0004321">
    <property type="term" value="F:fatty-acyl-CoA synthase activity"/>
    <property type="evidence" value="ECO:0007669"/>
    <property type="project" value="TreeGrafter"/>
</dbReference>
<dbReference type="InterPro" id="IPR045851">
    <property type="entry name" value="AMP-bd_C_sf"/>
</dbReference>
<evidence type="ECO:0000256" key="3">
    <source>
        <dbReference type="ARBA" id="ARBA00022741"/>
    </source>
</evidence>
<protein>
    <submittedName>
        <fullName evidence="8">Transcriptional regulator, XRE family with cupin sensor</fullName>
    </submittedName>
</protein>
<comment type="similarity">
    <text evidence="1">Belongs to the ATP-dependent AMP-binding enzyme family.</text>
</comment>
<evidence type="ECO:0000256" key="4">
    <source>
        <dbReference type="ARBA" id="ARBA00022840"/>
    </source>
</evidence>
<dbReference type="InterPro" id="IPR020845">
    <property type="entry name" value="AMP-binding_CS"/>
</dbReference>
<proteinExistence type="inferred from homology"/>
<keyword evidence="4" id="KW-0067">ATP-binding</keyword>
<dbReference type="Gene3D" id="3.30.300.30">
    <property type="match status" value="1"/>
</dbReference>
<evidence type="ECO:0000259" key="7">
    <source>
        <dbReference type="Pfam" id="PF13193"/>
    </source>
</evidence>
<keyword evidence="5" id="KW-1133">Transmembrane helix</keyword>
<feature type="domain" description="AMP-binding enzyme C-terminal" evidence="7">
    <location>
        <begin position="468"/>
        <end position="546"/>
    </location>
</feature>
<dbReference type="SUPFAM" id="SSF56801">
    <property type="entry name" value="Acetyl-CoA synthetase-like"/>
    <property type="match status" value="1"/>
</dbReference>
<reference evidence="8 9" key="1">
    <citation type="submission" date="2017-02" db="EMBL/GenBank/DDBJ databases">
        <authorList>
            <person name="Peterson S.W."/>
        </authorList>
    </citation>
    <scope>NUCLEOTIDE SEQUENCE [LARGE SCALE GENOMIC DNA]</scope>
    <source>
        <strain evidence="8 9">ATCC 17233</strain>
    </source>
</reference>
<dbReference type="Pfam" id="PF00501">
    <property type="entry name" value="AMP-binding"/>
    <property type="match status" value="1"/>
</dbReference>
<evidence type="ECO:0000256" key="1">
    <source>
        <dbReference type="ARBA" id="ARBA00006432"/>
    </source>
</evidence>
<dbReference type="InterPro" id="IPR042099">
    <property type="entry name" value="ANL_N_sf"/>
</dbReference>
<dbReference type="EMBL" id="FUXA01000003">
    <property type="protein sequence ID" value="SJZ37692.1"/>
    <property type="molecule type" value="Genomic_DNA"/>
</dbReference>
<accession>A0A1T4K5K9</accession>
<dbReference type="RefSeq" id="WP_078785856.1">
    <property type="nucleotide sequence ID" value="NZ_FMTO01000002.1"/>
</dbReference>
<evidence type="ECO:0000256" key="2">
    <source>
        <dbReference type="ARBA" id="ARBA00022598"/>
    </source>
</evidence>
<dbReference type="AlphaFoldDB" id="A0A1T4K5K9"/>
<keyword evidence="5" id="KW-0812">Transmembrane</keyword>
<dbReference type="PROSITE" id="PS00455">
    <property type="entry name" value="AMP_BINDING"/>
    <property type="match status" value="1"/>
</dbReference>
<organism evidence="8 9">
    <name type="scientific">Eubacterium ruminantium</name>
    <dbReference type="NCBI Taxonomy" id="42322"/>
    <lineage>
        <taxon>Bacteria</taxon>
        <taxon>Bacillati</taxon>
        <taxon>Bacillota</taxon>
        <taxon>Clostridia</taxon>
        <taxon>Eubacteriales</taxon>
        <taxon>Eubacteriaceae</taxon>
        <taxon>Eubacterium</taxon>
    </lineage>
</organism>
<dbReference type="Proteomes" id="UP000189857">
    <property type="component" value="Unassembled WGS sequence"/>
</dbReference>
<feature type="transmembrane region" description="Helical" evidence="5">
    <location>
        <begin position="107"/>
        <end position="129"/>
    </location>
</feature>
<evidence type="ECO:0000313" key="8">
    <source>
        <dbReference type="EMBL" id="SJZ37692.1"/>
    </source>
</evidence>
<keyword evidence="5" id="KW-0472">Membrane</keyword>
<evidence type="ECO:0000256" key="5">
    <source>
        <dbReference type="SAM" id="Phobius"/>
    </source>
</evidence>
<sequence>MTELELIPEEGVAGKYISTALDENGVLQKIDFHNNEHFNFAYDVVDVLGKKCPAKTAMLHISKDGRERRITFKDMMEYSSRTANYFQYLGIKKGDRVLVVLKRHYQFWFTVLALHKIGAIIIPASYLLVKKDFEYRFRAARVDAVVSTSDGDVAREIDKACRSYDGIKAKVLVGGIKAGWNSYNREIKYFAKEYTRPANSAGGEDPMLMFFTSGTTSYPKIAAHTFNYPLGHFITAKYWHQVDPEGLHLAISDTGWGKAMWGKLYGQWLCEAPIFTYDYDEFFAKEILAMLEKYKITTFCAPPTVYRVLVHTDLAGYNLSCLKNATTAGEALNSEIYNKFYKATGLKIMEGFGQTETTLTVGTLKGVEPRPGSMGKASPQYDISIVKPDGTPCDIGEVGEIVVKTSDKTPIGLFMGYYLDDEKTAKVWHNGYYHTGDTAYMDKDNYLWYVGRVDDLIKSAGFRIGPFEIESEIMKLPYVLECAVTSVPDKIRGQAIKASIVLIDGIEATDQLRKETMKFLRSALASYKRPKIVDFVKTLPKTSSGKVRRAEIKENDWNKEDNKDGKDE</sequence>
<dbReference type="InterPro" id="IPR025110">
    <property type="entry name" value="AMP-bd_C"/>
</dbReference>
<dbReference type="GO" id="GO:0006637">
    <property type="term" value="P:acyl-CoA metabolic process"/>
    <property type="evidence" value="ECO:0007669"/>
    <property type="project" value="TreeGrafter"/>
</dbReference>
<dbReference type="OrthoDB" id="9803968at2"/>
<keyword evidence="2" id="KW-0436">Ligase</keyword>
<dbReference type="GO" id="GO:0015645">
    <property type="term" value="F:fatty acid ligase activity"/>
    <property type="evidence" value="ECO:0007669"/>
    <property type="project" value="TreeGrafter"/>
</dbReference>
<dbReference type="PANTHER" id="PTHR43605">
    <property type="entry name" value="ACYL-COENZYME A SYNTHETASE"/>
    <property type="match status" value="1"/>
</dbReference>
<evidence type="ECO:0000259" key="6">
    <source>
        <dbReference type="Pfam" id="PF00501"/>
    </source>
</evidence>
<dbReference type="PANTHER" id="PTHR43605:SF10">
    <property type="entry name" value="ACYL-COA SYNTHETASE MEDIUM CHAIN FAMILY MEMBER 3"/>
    <property type="match status" value="1"/>
</dbReference>
<dbReference type="GO" id="GO:0006633">
    <property type="term" value="P:fatty acid biosynthetic process"/>
    <property type="evidence" value="ECO:0007669"/>
    <property type="project" value="TreeGrafter"/>
</dbReference>
<dbReference type="Gene3D" id="3.40.50.12780">
    <property type="entry name" value="N-terminal domain of ligase-like"/>
    <property type="match status" value="1"/>
</dbReference>
<gene>
    <name evidence="8" type="ORF">SAMN02745110_00176</name>
</gene>